<dbReference type="PANTHER" id="PTHR30408:SF13">
    <property type="entry name" value="TYPE I RESTRICTION ENZYME HINDI SPECIFICITY SUBUNIT"/>
    <property type="match status" value="1"/>
</dbReference>
<organism evidence="5 6">
    <name type="scientific">Flavobacterium flavipallidum</name>
    <dbReference type="NCBI Taxonomy" id="3139140"/>
    <lineage>
        <taxon>Bacteria</taxon>
        <taxon>Pseudomonadati</taxon>
        <taxon>Bacteroidota</taxon>
        <taxon>Flavobacteriia</taxon>
        <taxon>Flavobacteriales</taxon>
        <taxon>Flavobacteriaceae</taxon>
        <taxon>Flavobacterium</taxon>
    </lineage>
</organism>
<evidence type="ECO:0000313" key="5">
    <source>
        <dbReference type="EMBL" id="MEL1242555.1"/>
    </source>
</evidence>
<evidence type="ECO:0000256" key="1">
    <source>
        <dbReference type="ARBA" id="ARBA00010923"/>
    </source>
</evidence>
<dbReference type="PANTHER" id="PTHR30408">
    <property type="entry name" value="TYPE-1 RESTRICTION ENZYME ECOKI SPECIFICITY PROTEIN"/>
    <property type="match status" value="1"/>
</dbReference>
<keyword evidence="2" id="KW-0680">Restriction system</keyword>
<gene>
    <name evidence="5" type="ORF">AAEO59_15970</name>
</gene>
<feature type="domain" description="Type I restriction modification DNA specificity" evidence="4">
    <location>
        <begin position="2"/>
        <end position="179"/>
    </location>
</feature>
<proteinExistence type="inferred from homology"/>
<dbReference type="GO" id="GO:0016787">
    <property type="term" value="F:hydrolase activity"/>
    <property type="evidence" value="ECO:0007669"/>
    <property type="project" value="UniProtKB-KW"/>
</dbReference>
<dbReference type="EC" id="3.1.21.-" evidence="5"/>
<comment type="caution">
    <text evidence="5">The sequence shown here is derived from an EMBL/GenBank/DDBJ whole genome shotgun (WGS) entry which is preliminary data.</text>
</comment>
<keyword evidence="6" id="KW-1185">Reference proteome</keyword>
<keyword evidence="5" id="KW-0378">Hydrolase</keyword>
<accession>A0ABU9HQY2</accession>
<dbReference type="InterPro" id="IPR000055">
    <property type="entry name" value="Restrct_endonuc_typeI_TRD"/>
</dbReference>
<dbReference type="Pfam" id="PF01420">
    <property type="entry name" value="Methylase_S"/>
    <property type="match status" value="2"/>
</dbReference>
<dbReference type="InterPro" id="IPR052021">
    <property type="entry name" value="Type-I_RS_S_subunit"/>
</dbReference>
<dbReference type="SUPFAM" id="SSF116734">
    <property type="entry name" value="DNA methylase specificity domain"/>
    <property type="match status" value="2"/>
</dbReference>
<evidence type="ECO:0000313" key="6">
    <source>
        <dbReference type="Proteomes" id="UP001398556"/>
    </source>
</evidence>
<dbReference type="RefSeq" id="WP_341701747.1">
    <property type="nucleotide sequence ID" value="NZ_JBBYHU010000052.1"/>
</dbReference>
<keyword evidence="5" id="KW-0540">Nuclease</keyword>
<dbReference type="Proteomes" id="UP001398556">
    <property type="component" value="Unassembled WGS sequence"/>
</dbReference>
<keyword evidence="3" id="KW-0238">DNA-binding</keyword>
<dbReference type="InterPro" id="IPR044946">
    <property type="entry name" value="Restrct_endonuc_typeI_TRD_sf"/>
</dbReference>
<evidence type="ECO:0000259" key="4">
    <source>
        <dbReference type="Pfam" id="PF01420"/>
    </source>
</evidence>
<comment type="similarity">
    <text evidence="1">Belongs to the type-I restriction system S methylase family.</text>
</comment>
<dbReference type="Gene3D" id="1.10.287.1120">
    <property type="entry name" value="Bipartite methylase S protein"/>
    <property type="match status" value="1"/>
</dbReference>
<feature type="domain" description="Type I restriction modification DNA specificity" evidence="4">
    <location>
        <begin position="210"/>
        <end position="384"/>
    </location>
</feature>
<keyword evidence="5" id="KW-0255">Endonuclease</keyword>
<name>A0ABU9HQY2_9FLAO</name>
<dbReference type="GO" id="GO:0004519">
    <property type="term" value="F:endonuclease activity"/>
    <property type="evidence" value="ECO:0007669"/>
    <property type="project" value="UniProtKB-KW"/>
</dbReference>
<evidence type="ECO:0000256" key="2">
    <source>
        <dbReference type="ARBA" id="ARBA00022747"/>
    </source>
</evidence>
<dbReference type="Gene3D" id="3.90.220.20">
    <property type="entry name" value="DNA methylase specificity domains"/>
    <property type="match status" value="2"/>
</dbReference>
<protein>
    <submittedName>
        <fullName evidence="5">Restriction endonuclease subunit S</fullName>
        <ecNumber evidence="5">3.1.21.-</ecNumber>
    </submittedName>
</protein>
<dbReference type="EMBL" id="JBBYHU010000052">
    <property type="protein sequence ID" value="MEL1242555.1"/>
    <property type="molecule type" value="Genomic_DNA"/>
</dbReference>
<sequence>MPNNWKTYKLEELTTKLGDGLHGTPKYSEFGEYYFINGNNLTNGKIEIKKDTKKVTYEEFLKHKKDLNENTLFVSINGTIGNVGIYNGEKVILGKSACYFNIKEGVDKEFIKQIFSSKLSRDYLENNATGTTIKNVSLKTMREFPINLPPLEEQKSIAAILSAIDDKIENNLAINKTLEEMAMALYKHWFVDFGPFQDGEFVETELGRIPKGWEVKRLDEIVDVGSSKRIFYSEYVEEGIPFYRGKEVIELSKGKSISSELFISNEKFEEIKSKFEVPKKGDVLISSVGTIGVSWLVDGFEDFYFKDGNLTWLKNYKTFLKGEYLHLWLNSENGKNQINGEVIGSTQKALTISSLRNFKILFPSENVYKIIGEEFVNYYEQRQLNLIEIKTLTQLRDTLLPKLISGEVRLKEFRESITN</sequence>
<evidence type="ECO:0000256" key="3">
    <source>
        <dbReference type="ARBA" id="ARBA00023125"/>
    </source>
</evidence>
<reference evidence="5 6" key="1">
    <citation type="submission" date="2024-04" db="EMBL/GenBank/DDBJ databases">
        <title>Flavobacterium sp. DGU99 16S ribosomal RNA gene Genome sequencing and assembly.</title>
        <authorList>
            <person name="Park S."/>
        </authorList>
    </citation>
    <scope>NUCLEOTIDE SEQUENCE [LARGE SCALE GENOMIC DNA]</scope>
    <source>
        <strain evidence="5 6">DGU99</strain>
    </source>
</reference>